<evidence type="ECO:0000256" key="2">
    <source>
        <dbReference type="SAM" id="SignalP"/>
    </source>
</evidence>
<feature type="region of interest" description="Disordered" evidence="1">
    <location>
        <begin position="114"/>
        <end position="157"/>
    </location>
</feature>
<evidence type="ECO:0000313" key="4">
    <source>
        <dbReference type="Proteomes" id="UP000239907"/>
    </source>
</evidence>
<proteinExistence type="predicted"/>
<feature type="compositionally biased region" description="Polar residues" evidence="1">
    <location>
        <begin position="136"/>
        <end position="157"/>
    </location>
</feature>
<comment type="caution">
    <text evidence="3">The sequence shown here is derived from an EMBL/GenBank/DDBJ whole genome shotgun (WGS) entry which is preliminary data.</text>
</comment>
<reference evidence="3 4" key="1">
    <citation type="submission" date="2016-12" db="EMBL/GenBank/DDBJ databases">
        <title>Study of bacterial adaptation to deep sea.</title>
        <authorList>
            <person name="Song J."/>
            <person name="Yoshizawa S."/>
            <person name="Kogure K."/>
        </authorList>
    </citation>
    <scope>NUCLEOTIDE SEQUENCE [LARGE SCALE GENOMIC DNA]</scope>
    <source>
        <strain evidence="3 4">SAORIC-165</strain>
    </source>
</reference>
<evidence type="ECO:0000256" key="1">
    <source>
        <dbReference type="SAM" id="MobiDB-lite"/>
    </source>
</evidence>
<evidence type="ECO:0000313" key="3">
    <source>
        <dbReference type="EMBL" id="PQJ29420.1"/>
    </source>
</evidence>
<organism evidence="3 4">
    <name type="scientific">Rubritalea profundi</name>
    <dbReference type="NCBI Taxonomy" id="1658618"/>
    <lineage>
        <taxon>Bacteria</taxon>
        <taxon>Pseudomonadati</taxon>
        <taxon>Verrucomicrobiota</taxon>
        <taxon>Verrucomicrobiia</taxon>
        <taxon>Verrucomicrobiales</taxon>
        <taxon>Rubritaleaceae</taxon>
        <taxon>Rubritalea</taxon>
    </lineage>
</organism>
<keyword evidence="4" id="KW-1185">Reference proteome</keyword>
<feature type="compositionally biased region" description="Basic and acidic residues" evidence="1">
    <location>
        <begin position="114"/>
        <end position="135"/>
    </location>
</feature>
<name>A0A2S7U4B5_9BACT</name>
<dbReference type="Gene3D" id="1.25.40.10">
    <property type="entry name" value="Tetratricopeptide repeat domain"/>
    <property type="match status" value="1"/>
</dbReference>
<evidence type="ECO:0008006" key="5">
    <source>
        <dbReference type="Google" id="ProtNLM"/>
    </source>
</evidence>
<feature type="chain" id="PRO_5015777679" description="Tetratricopeptide repeat-like domain-containing protein" evidence="2">
    <location>
        <begin position="25"/>
        <end position="157"/>
    </location>
</feature>
<dbReference type="InterPro" id="IPR011990">
    <property type="entry name" value="TPR-like_helical_dom_sf"/>
</dbReference>
<dbReference type="Proteomes" id="UP000239907">
    <property type="component" value="Unassembled WGS sequence"/>
</dbReference>
<dbReference type="EMBL" id="MQWA01000001">
    <property type="protein sequence ID" value="PQJ29420.1"/>
    <property type="molecule type" value="Genomic_DNA"/>
</dbReference>
<protein>
    <recommendedName>
        <fullName evidence="5">Tetratricopeptide repeat-like domain-containing protein</fullName>
    </recommendedName>
</protein>
<feature type="signal peptide" evidence="2">
    <location>
        <begin position="1"/>
        <end position="24"/>
    </location>
</feature>
<dbReference type="SUPFAM" id="SSF48452">
    <property type="entry name" value="TPR-like"/>
    <property type="match status" value="1"/>
</dbReference>
<sequence>MPIKKPFRAILLLFLVTAAPLAGHGFVDQEIAEVTRRLETKPGDVDLLMRRATLHRAHEDYAAAKADLVAVKKDSRRHSEALLRLASLERGQGKLAAADSALARYFSMGGKAPEAYREKARLHTDQKRAKLRQEHGSSTSASPNNRRPTNSSKPPRR</sequence>
<keyword evidence="2" id="KW-0732">Signal</keyword>
<accession>A0A2S7U4B5</accession>
<dbReference type="AlphaFoldDB" id="A0A2S7U4B5"/>
<gene>
    <name evidence="3" type="ORF">BSZ32_13600</name>
</gene>